<evidence type="ECO:0000313" key="1">
    <source>
        <dbReference type="EMBL" id="KAK8007989.1"/>
    </source>
</evidence>
<keyword evidence="2" id="KW-1185">Reference proteome</keyword>
<accession>A0ABR1RBQ5</accession>
<gene>
    <name evidence="1" type="ORF">PG991_010540</name>
</gene>
<evidence type="ECO:0000313" key="2">
    <source>
        <dbReference type="Proteomes" id="UP001396898"/>
    </source>
</evidence>
<name>A0ABR1RBQ5_9PEZI</name>
<organism evidence="1 2">
    <name type="scientific">Apiospora marii</name>
    <dbReference type="NCBI Taxonomy" id="335849"/>
    <lineage>
        <taxon>Eukaryota</taxon>
        <taxon>Fungi</taxon>
        <taxon>Dikarya</taxon>
        <taxon>Ascomycota</taxon>
        <taxon>Pezizomycotina</taxon>
        <taxon>Sordariomycetes</taxon>
        <taxon>Xylariomycetidae</taxon>
        <taxon>Amphisphaeriales</taxon>
        <taxon>Apiosporaceae</taxon>
        <taxon>Apiospora</taxon>
    </lineage>
</organism>
<proteinExistence type="predicted"/>
<reference evidence="1 2" key="1">
    <citation type="submission" date="2023-01" db="EMBL/GenBank/DDBJ databases">
        <title>Analysis of 21 Apiospora genomes using comparative genomics revels a genus with tremendous synthesis potential of carbohydrate active enzymes and secondary metabolites.</title>
        <authorList>
            <person name="Sorensen T."/>
        </authorList>
    </citation>
    <scope>NUCLEOTIDE SEQUENCE [LARGE SCALE GENOMIC DNA]</scope>
    <source>
        <strain evidence="1 2">CBS 20057</strain>
    </source>
</reference>
<protein>
    <submittedName>
        <fullName evidence="1">Uncharacterized protein</fullName>
    </submittedName>
</protein>
<comment type="caution">
    <text evidence="1">The sequence shown here is derived from an EMBL/GenBank/DDBJ whole genome shotgun (WGS) entry which is preliminary data.</text>
</comment>
<sequence length="260" mass="29699">MASESRCTRITRWIPRGGWKAYGVRKLILPAKTPASTSATRYWGGDNEKQKIQEKLSVQLGPITSCFLLLNASMDEAPFCRDKLHDAIQRLSFLPEILKTALHLLLMIQAQTDQDTPNVATSVHSVRSILEKTTRQPDADTDTDEPPRLSVLDCIIAKIFWKRRQLLNTSPFQKKISDRATAADRTVTKTFPYLALLRLQWLEDFRIDGRLPWGAAGVFKHPGSGKRYRIYYGFPEIDYAPPDRDLSLNQRRLDADRLET</sequence>
<dbReference type="EMBL" id="JAQQWI010000016">
    <property type="protein sequence ID" value="KAK8007989.1"/>
    <property type="molecule type" value="Genomic_DNA"/>
</dbReference>
<dbReference type="Proteomes" id="UP001396898">
    <property type="component" value="Unassembled WGS sequence"/>
</dbReference>